<dbReference type="Pfam" id="PF07993">
    <property type="entry name" value="NAD_binding_4"/>
    <property type="match status" value="1"/>
</dbReference>
<dbReference type="PANTHER" id="PTHR48079:SF6">
    <property type="entry name" value="NAD(P)-BINDING DOMAIN-CONTAINING PROTEIN-RELATED"/>
    <property type="match status" value="1"/>
</dbReference>
<evidence type="ECO:0000259" key="1">
    <source>
        <dbReference type="Pfam" id="PF07993"/>
    </source>
</evidence>
<proteinExistence type="predicted"/>
<dbReference type="InterPro" id="IPR036291">
    <property type="entry name" value="NAD(P)-bd_dom_sf"/>
</dbReference>
<name>A0A395GJG7_9EURO</name>
<dbReference type="GeneID" id="37227231"/>
<dbReference type="PANTHER" id="PTHR48079">
    <property type="entry name" value="PROTEIN YEEZ"/>
    <property type="match status" value="1"/>
</dbReference>
<gene>
    <name evidence="2" type="ORF">BO80DRAFT_459860</name>
</gene>
<evidence type="ECO:0000313" key="3">
    <source>
        <dbReference type="Proteomes" id="UP000249402"/>
    </source>
</evidence>
<dbReference type="SUPFAM" id="SSF51735">
    <property type="entry name" value="NAD(P)-binding Rossmann-fold domains"/>
    <property type="match status" value="1"/>
</dbReference>
<dbReference type="OrthoDB" id="10262413at2759"/>
<dbReference type="GO" id="GO:0005737">
    <property type="term" value="C:cytoplasm"/>
    <property type="evidence" value="ECO:0007669"/>
    <property type="project" value="TreeGrafter"/>
</dbReference>
<dbReference type="InterPro" id="IPR051783">
    <property type="entry name" value="NAD(P)-dependent_oxidoreduct"/>
</dbReference>
<dbReference type="RefSeq" id="XP_025569684.1">
    <property type="nucleotide sequence ID" value="XM_025722366.1"/>
</dbReference>
<keyword evidence="3" id="KW-1185">Reference proteome</keyword>
<accession>A0A395GJG7</accession>
<dbReference type="GO" id="GO:0004029">
    <property type="term" value="F:aldehyde dehydrogenase (NAD+) activity"/>
    <property type="evidence" value="ECO:0007669"/>
    <property type="project" value="TreeGrafter"/>
</dbReference>
<feature type="domain" description="Thioester reductase (TE)" evidence="1">
    <location>
        <begin position="7"/>
        <end position="47"/>
    </location>
</feature>
<dbReference type="EMBL" id="KZ824495">
    <property type="protein sequence ID" value="RAK95356.1"/>
    <property type="molecule type" value="Genomic_DNA"/>
</dbReference>
<protein>
    <submittedName>
        <fullName evidence="2">NAD(P)-binding protein</fullName>
    </submittedName>
</protein>
<dbReference type="STRING" id="1448316.A0A395GJG7"/>
<dbReference type="Proteomes" id="UP000249402">
    <property type="component" value="Unassembled WGS sequence"/>
</dbReference>
<organism evidence="2 3">
    <name type="scientific">Aspergillus ibericus CBS 121593</name>
    <dbReference type="NCBI Taxonomy" id="1448316"/>
    <lineage>
        <taxon>Eukaryota</taxon>
        <taxon>Fungi</taxon>
        <taxon>Dikarya</taxon>
        <taxon>Ascomycota</taxon>
        <taxon>Pezizomycotina</taxon>
        <taxon>Eurotiomycetes</taxon>
        <taxon>Eurotiomycetidae</taxon>
        <taxon>Eurotiales</taxon>
        <taxon>Aspergillaceae</taxon>
        <taxon>Aspergillus</taxon>
        <taxon>Aspergillus subgen. Circumdati</taxon>
    </lineage>
</organism>
<dbReference type="VEuPathDB" id="FungiDB:BO80DRAFT_459860"/>
<dbReference type="InterPro" id="IPR013120">
    <property type="entry name" value="FAR_NAD-bd"/>
</dbReference>
<evidence type="ECO:0000313" key="2">
    <source>
        <dbReference type="EMBL" id="RAK95356.1"/>
    </source>
</evidence>
<dbReference type="Gene3D" id="3.40.50.720">
    <property type="entry name" value="NAD(P)-binding Rossmann-like Domain"/>
    <property type="match status" value="2"/>
</dbReference>
<dbReference type="AlphaFoldDB" id="A0A395GJG7"/>
<sequence>MPHNILLTGASGYLGGTLLTHLLTTPLPPYSTLYALVRTPSQAHSVQQSTATPLLLPDLTDTATLTQTIIAHKITIIYFLIDAASSTTQIPMIEALGEVKRLTGQEVHFLHTTGAKLFSGHAGHPALPSEEFSDGEGERVYEIQNAARSGNALKVNTTIIDTATKHGVRSYIFIPCIVYGKGEGFGNKISIQTVAVVKAALKIRKVVRVDKTRAVWPVSHIHDTVSLYLELLRNMLLDEPDLGYGRNGYYLAASGSVAWEDLYEAMGKRLAERGLVDDATVVDADEEALERIGEALGRPKDFVPVEMGGSCVMEAKHGLQIGWRPKYAPEHALEAAAEEVDWILENLDGN</sequence>
<reference evidence="2 3" key="1">
    <citation type="submission" date="2018-02" db="EMBL/GenBank/DDBJ databases">
        <title>The genomes of Aspergillus section Nigri reveals drivers in fungal speciation.</title>
        <authorList>
            <consortium name="DOE Joint Genome Institute"/>
            <person name="Vesth T.C."/>
            <person name="Nybo J."/>
            <person name="Theobald S."/>
            <person name="Brandl J."/>
            <person name="Frisvad J.C."/>
            <person name="Nielsen K.F."/>
            <person name="Lyhne E.K."/>
            <person name="Kogle M.E."/>
            <person name="Kuo A."/>
            <person name="Riley R."/>
            <person name="Clum A."/>
            <person name="Nolan M."/>
            <person name="Lipzen A."/>
            <person name="Salamov A."/>
            <person name="Henrissat B."/>
            <person name="Wiebenga A."/>
            <person name="De vries R.P."/>
            <person name="Grigoriev I.V."/>
            <person name="Mortensen U.H."/>
            <person name="Andersen M.R."/>
            <person name="Baker S.E."/>
        </authorList>
    </citation>
    <scope>NUCLEOTIDE SEQUENCE [LARGE SCALE GENOMIC DNA]</scope>
    <source>
        <strain evidence="2 3">CBS 121593</strain>
    </source>
</reference>